<organism evidence="3 4">
    <name type="scientific">Favolaschia claudopus</name>
    <dbReference type="NCBI Taxonomy" id="2862362"/>
    <lineage>
        <taxon>Eukaryota</taxon>
        <taxon>Fungi</taxon>
        <taxon>Dikarya</taxon>
        <taxon>Basidiomycota</taxon>
        <taxon>Agaricomycotina</taxon>
        <taxon>Agaricomycetes</taxon>
        <taxon>Agaricomycetidae</taxon>
        <taxon>Agaricales</taxon>
        <taxon>Marasmiineae</taxon>
        <taxon>Mycenaceae</taxon>
        <taxon>Favolaschia</taxon>
    </lineage>
</organism>
<comment type="caution">
    <text evidence="3">The sequence shown here is derived from an EMBL/GenBank/DDBJ whole genome shotgun (WGS) entry which is preliminary data.</text>
</comment>
<evidence type="ECO:0000256" key="1">
    <source>
        <dbReference type="SAM" id="MobiDB-lite"/>
    </source>
</evidence>
<dbReference type="Proteomes" id="UP001362999">
    <property type="component" value="Unassembled WGS sequence"/>
</dbReference>
<name>A0AAW0C1Q4_9AGAR</name>
<proteinExistence type="predicted"/>
<keyword evidence="4" id="KW-1185">Reference proteome</keyword>
<keyword evidence="2" id="KW-0812">Transmembrane</keyword>
<feature type="transmembrane region" description="Helical" evidence="2">
    <location>
        <begin position="243"/>
        <end position="262"/>
    </location>
</feature>
<feature type="transmembrane region" description="Helical" evidence="2">
    <location>
        <begin position="164"/>
        <end position="187"/>
    </location>
</feature>
<reference evidence="3 4" key="1">
    <citation type="journal article" date="2024" name="J Genomics">
        <title>Draft genome sequencing and assembly of Favolaschia claudopus CIRM-BRFM 2984 isolated from oak limbs.</title>
        <authorList>
            <person name="Navarro D."/>
            <person name="Drula E."/>
            <person name="Chaduli D."/>
            <person name="Cazenave R."/>
            <person name="Ahrendt S."/>
            <person name="Wang J."/>
            <person name="Lipzen A."/>
            <person name="Daum C."/>
            <person name="Barry K."/>
            <person name="Grigoriev I.V."/>
            <person name="Favel A."/>
            <person name="Rosso M.N."/>
            <person name="Martin F."/>
        </authorList>
    </citation>
    <scope>NUCLEOTIDE SEQUENCE [LARGE SCALE GENOMIC DNA]</scope>
    <source>
        <strain evidence="3 4">CIRM-BRFM 2984</strain>
    </source>
</reference>
<feature type="transmembrane region" description="Helical" evidence="2">
    <location>
        <begin position="123"/>
        <end position="144"/>
    </location>
</feature>
<evidence type="ECO:0000313" key="3">
    <source>
        <dbReference type="EMBL" id="KAK7032675.1"/>
    </source>
</evidence>
<dbReference type="AlphaFoldDB" id="A0AAW0C1Q4"/>
<protein>
    <submittedName>
        <fullName evidence="3">Uncharacterized protein</fullName>
    </submittedName>
</protein>
<feature type="transmembrane region" description="Helical" evidence="2">
    <location>
        <begin position="12"/>
        <end position="35"/>
    </location>
</feature>
<feature type="transmembrane region" description="Helical" evidence="2">
    <location>
        <begin position="47"/>
        <end position="74"/>
    </location>
</feature>
<keyword evidence="2" id="KW-1133">Transmembrane helix</keyword>
<dbReference type="EMBL" id="JAWWNJ010000023">
    <property type="protein sequence ID" value="KAK7032675.1"/>
    <property type="molecule type" value="Genomic_DNA"/>
</dbReference>
<feature type="region of interest" description="Disordered" evidence="1">
    <location>
        <begin position="282"/>
        <end position="333"/>
    </location>
</feature>
<keyword evidence="2" id="KW-0472">Membrane</keyword>
<evidence type="ECO:0000313" key="4">
    <source>
        <dbReference type="Proteomes" id="UP001362999"/>
    </source>
</evidence>
<feature type="compositionally biased region" description="Polar residues" evidence="1">
    <location>
        <begin position="312"/>
        <end position="323"/>
    </location>
</feature>
<evidence type="ECO:0000256" key="2">
    <source>
        <dbReference type="SAM" id="Phobius"/>
    </source>
</evidence>
<sequence length="333" mass="36865">MASLTLSQGRLFGVLYEAILFGINFILFVSLLYLFFQDKRKSLSQRLRLIAICFLFSLCAAHLAIGMRGLYIAFFVEDLPPDTYYLDHTQPLDLIGKAVYAAATVVADSLLIYRAYTIFNGKWLVIVVPCLSVAATLAAWIASIRAYSQQAHGTTLFTHSIARLAIISFVMSFITNVIITIMIFLRIWLAMRRFRTTGISTSFYSQFLAFTVESGLIYPVALIIEGVFFALKNNGLEIVSGSNTQVLGIVPILLALQLRFNLSAYDSTAGTRNISTTLPTFRSSGASDSQRLDETELSGMDQKAVTSRRKTNTTSSVTGSLVFQTKGRESEEL</sequence>
<feature type="transmembrane region" description="Helical" evidence="2">
    <location>
        <begin position="207"/>
        <end position="231"/>
    </location>
</feature>
<accession>A0AAW0C1Q4</accession>
<gene>
    <name evidence="3" type="ORF">R3P38DRAFT_2699987</name>
</gene>
<feature type="transmembrane region" description="Helical" evidence="2">
    <location>
        <begin position="94"/>
        <end position="116"/>
    </location>
</feature>